<feature type="repeat" description="WD" evidence="4">
    <location>
        <begin position="329"/>
        <end position="370"/>
    </location>
</feature>
<sequence>MRADGETSSSNGTSRPFPNGSGASPLHKAAISNSANGMRKSPIATNGSSSTNGHGGANTKPRLPYFGHDREEVTRIMIQALTDLGYNDAAATLSQESGFVLESEMVANFRNAVLQGLWDTAEKLLFQGTIEGGVSISGNGLVLQEGVDKNVMRFWLRQQKFLELLEKRKTGEALLVLRQELTPLYQDTAKLHFLSSLLMCQSTDDLREKADWDGAEGGSRYQLLSELSKCISPSVMLPEHRLAVLLQQVKRNQISDCLYHNTATSPSLYQDHSCDRHNFPVKTVLELDKHTGEVWHVQFSHDGSKLASCGGDGLVMIYDVPSFELLHTLHDHEFGVGSCAWSPDDSMLITCCQDKKARLWNANVSGCQYTQTTQTNAMQSGELMRCLRPFSEPVSSCVWAPDGNSFVTGCFDKSHNLVQWNLNGDKVYDWGRNHRIQDLAVSPNGHRLVAMDSDCHIHVYNFVTRELEYEMDMKAKLSSVSISQNNRYLLVNKKDGQARMLDLDTQESPKFFQTGDRGGANVIRATFGGANESFVISGSEEGYVSIFHKDNGQLIEKLDGHEKGCCSSVSWNPTNPCMFASAGDDCKIRIWSNEDSSSKSRSSKGSRHSNGSQQESNGW</sequence>
<dbReference type="InterPro" id="IPR001680">
    <property type="entry name" value="WD40_rpt"/>
</dbReference>
<dbReference type="GO" id="GO:0043161">
    <property type="term" value="P:proteasome-mediated ubiquitin-dependent protein catabolic process"/>
    <property type="evidence" value="ECO:0007669"/>
    <property type="project" value="TreeGrafter"/>
</dbReference>
<dbReference type="InterPro" id="IPR006594">
    <property type="entry name" value="LisH"/>
</dbReference>
<dbReference type="InterPro" id="IPR036322">
    <property type="entry name" value="WD40_repeat_dom_sf"/>
</dbReference>
<evidence type="ECO:0000256" key="3">
    <source>
        <dbReference type="ARBA" id="ARBA00022737"/>
    </source>
</evidence>
<keyword evidence="2 4" id="KW-0853">WD repeat</keyword>
<evidence type="ECO:0000256" key="2">
    <source>
        <dbReference type="ARBA" id="ARBA00022574"/>
    </source>
</evidence>
<dbReference type="CDD" id="cd00200">
    <property type="entry name" value="WD40"/>
    <property type="match status" value="1"/>
</dbReference>
<organism evidence="7 8">
    <name type="scientific">Hymenoscyphus albidus</name>
    <dbReference type="NCBI Taxonomy" id="595503"/>
    <lineage>
        <taxon>Eukaryota</taxon>
        <taxon>Fungi</taxon>
        <taxon>Dikarya</taxon>
        <taxon>Ascomycota</taxon>
        <taxon>Pezizomycotina</taxon>
        <taxon>Leotiomycetes</taxon>
        <taxon>Helotiales</taxon>
        <taxon>Helotiaceae</taxon>
        <taxon>Hymenoscyphus</taxon>
    </lineage>
</organism>
<evidence type="ECO:0000259" key="6">
    <source>
        <dbReference type="PROSITE" id="PS50897"/>
    </source>
</evidence>
<dbReference type="SMART" id="SM00320">
    <property type="entry name" value="WD40"/>
    <property type="match status" value="7"/>
</dbReference>
<gene>
    <name evidence="7" type="ORF">HYALB_00012823</name>
</gene>
<reference evidence="7" key="1">
    <citation type="submission" date="2021-07" db="EMBL/GenBank/DDBJ databases">
        <authorList>
            <person name="Durling M."/>
        </authorList>
    </citation>
    <scope>NUCLEOTIDE SEQUENCE</scope>
</reference>
<accession>A0A9N9LY00</accession>
<feature type="region of interest" description="Disordered" evidence="5">
    <location>
        <begin position="594"/>
        <end position="619"/>
    </location>
</feature>
<dbReference type="Gene3D" id="2.130.10.10">
    <property type="entry name" value="YVTN repeat-like/Quinoprotein amine dehydrogenase"/>
    <property type="match status" value="1"/>
</dbReference>
<dbReference type="GO" id="GO:0034657">
    <property type="term" value="C:GID complex"/>
    <property type="evidence" value="ECO:0007669"/>
    <property type="project" value="TreeGrafter"/>
</dbReference>
<dbReference type="PROSITE" id="PS50082">
    <property type="entry name" value="WD_REPEATS_2"/>
    <property type="match status" value="2"/>
</dbReference>
<dbReference type="SUPFAM" id="SSF50978">
    <property type="entry name" value="WD40 repeat-like"/>
    <property type="match status" value="1"/>
</dbReference>
<dbReference type="InterPro" id="IPR051350">
    <property type="entry name" value="WD_repeat-ST_regulator"/>
</dbReference>
<dbReference type="OrthoDB" id="972532at2759"/>
<dbReference type="PROSITE" id="PS50896">
    <property type="entry name" value="LISH"/>
    <property type="match status" value="1"/>
</dbReference>
<feature type="region of interest" description="Disordered" evidence="5">
    <location>
        <begin position="1"/>
        <end position="65"/>
    </location>
</feature>
<dbReference type="PROSITE" id="PS50294">
    <property type="entry name" value="WD_REPEATS_REGION"/>
    <property type="match status" value="2"/>
</dbReference>
<dbReference type="EMBL" id="CAJVRM010000402">
    <property type="protein sequence ID" value="CAG8980636.1"/>
    <property type="molecule type" value="Genomic_DNA"/>
</dbReference>
<dbReference type="InterPro" id="IPR006595">
    <property type="entry name" value="CTLH_C"/>
</dbReference>
<evidence type="ECO:0000256" key="1">
    <source>
        <dbReference type="ARBA" id="ARBA00002343"/>
    </source>
</evidence>
<name>A0A9N9LY00_9HELO</name>
<evidence type="ECO:0000256" key="4">
    <source>
        <dbReference type="PROSITE-ProRule" id="PRU00221"/>
    </source>
</evidence>
<feature type="domain" description="CTLH" evidence="6">
    <location>
        <begin position="109"/>
        <end position="172"/>
    </location>
</feature>
<dbReference type="PROSITE" id="PS50897">
    <property type="entry name" value="CTLH"/>
    <property type="match status" value="1"/>
</dbReference>
<keyword evidence="3" id="KW-0677">Repeat</keyword>
<dbReference type="Proteomes" id="UP000701801">
    <property type="component" value="Unassembled WGS sequence"/>
</dbReference>
<comment type="caution">
    <text evidence="7">The sequence shown here is derived from an EMBL/GenBank/DDBJ whole genome shotgun (WGS) entry which is preliminary data.</text>
</comment>
<feature type="repeat" description="WD" evidence="4">
    <location>
        <begin position="287"/>
        <end position="328"/>
    </location>
</feature>
<evidence type="ECO:0000256" key="5">
    <source>
        <dbReference type="SAM" id="MobiDB-lite"/>
    </source>
</evidence>
<evidence type="ECO:0000313" key="8">
    <source>
        <dbReference type="Proteomes" id="UP000701801"/>
    </source>
</evidence>
<dbReference type="PANTHER" id="PTHR22838">
    <property type="entry name" value="WD REPEAT PROTEIN 26-RELATED"/>
    <property type="match status" value="1"/>
</dbReference>
<protein>
    <recommendedName>
        <fullName evidence="6">CTLH domain-containing protein</fullName>
    </recommendedName>
</protein>
<proteinExistence type="predicted"/>
<dbReference type="PANTHER" id="PTHR22838:SF0">
    <property type="entry name" value="WD REPEAT-CONTAINING PROTEIN 26"/>
    <property type="match status" value="1"/>
</dbReference>
<dbReference type="Pfam" id="PF00400">
    <property type="entry name" value="WD40"/>
    <property type="match status" value="4"/>
</dbReference>
<keyword evidence="8" id="KW-1185">Reference proteome</keyword>
<dbReference type="InterPro" id="IPR015943">
    <property type="entry name" value="WD40/YVTN_repeat-like_dom_sf"/>
</dbReference>
<comment type="function">
    <text evidence="1">Involved in the proteasome-dependent degradation of fructose-1,6-bisphosphatase.</text>
</comment>
<dbReference type="AlphaFoldDB" id="A0A9N9LY00"/>
<feature type="compositionally biased region" description="Polar residues" evidence="5">
    <location>
        <begin position="1"/>
        <end position="16"/>
    </location>
</feature>
<dbReference type="Pfam" id="PF23627">
    <property type="entry name" value="LisH_WDR26"/>
    <property type="match status" value="1"/>
</dbReference>
<evidence type="ECO:0000313" key="7">
    <source>
        <dbReference type="EMBL" id="CAG8980636.1"/>
    </source>
</evidence>